<feature type="compositionally biased region" description="Basic residues" evidence="4">
    <location>
        <begin position="323"/>
        <end position="350"/>
    </location>
</feature>
<keyword evidence="3" id="KW-0175">Coiled coil</keyword>
<name>A0A8R2QT47_BOMMO</name>
<accession>A0A8R2QT47</accession>
<feature type="compositionally biased region" description="Basic and acidic residues" evidence="4">
    <location>
        <begin position="253"/>
        <end position="262"/>
    </location>
</feature>
<feature type="coiled-coil region" evidence="3">
    <location>
        <begin position="1"/>
        <end position="56"/>
    </location>
</feature>
<dbReference type="RefSeq" id="XP_037866547.1">
    <property type="nucleotide sequence ID" value="XM_038010619.2"/>
</dbReference>
<feature type="domain" description="Shugoshin C-terminal" evidence="5">
    <location>
        <begin position="467"/>
        <end position="488"/>
    </location>
</feature>
<comment type="similarity">
    <text evidence="1">Belongs to the shugoshin family.</text>
</comment>
<evidence type="ECO:0000259" key="5">
    <source>
        <dbReference type="Pfam" id="PF07557"/>
    </source>
</evidence>
<evidence type="ECO:0000313" key="6">
    <source>
        <dbReference type="EnsemblMetazoa" id="XP_037866547.1"/>
    </source>
</evidence>
<dbReference type="RefSeq" id="XP_062533114.1">
    <property type="nucleotide sequence ID" value="XM_062677130.1"/>
</dbReference>
<feature type="compositionally biased region" description="Low complexity" evidence="4">
    <location>
        <begin position="398"/>
        <end position="417"/>
    </location>
</feature>
<organism evidence="6 7">
    <name type="scientific">Bombyx mori</name>
    <name type="common">Silk moth</name>
    <dbReference type="NCBI Taxonomy" id="7091"/>
    <lineage>
        <taxon>Eukaryota</taxon>
        <taxon>Metazoa</taxon>
        <taxon>Ecdysozoa</taxon>
        <taxon>Arthropoda</taxon>
        <taxon>Hexapoda</taxon>
        <taxon>Insecta</taxon>
        <taxon>Pterygota</taxon>
        <taxon>Neoptera</taxon>
        <taxon>Endopterygota</taxon>
        <taxon>Lepidoptera</taxon>
        <taxon>Glossata</taxon>
        <taxon>Ditrysia</taxon>
        <taxon>Bombycoidea</taxon>
        <taxon>Bombycidae</taxon>
        <taxon>Bombycinae</taxon>
        <taxon>Bombyx</taxon>
    </lineage>
</organism>
<keyword evidence="7" id="KW-1185">Reference proteome</keyword>
<dbReference type="GO" id="GO:0045132">
    <property type="term" value="P:meiotic chromosome segregation"/>
    <property type="evidence" value="ECO:0007669"/>
    <property type="project" value="InterPro"/>
</dbReference>
<protein>
    <recommendedName>
        <fullName evidence="5">Shugoshin C-terminal domain-containing protein</fullName>
    </recommendedName>
</protein>
<proteinExistence type="inferred from homology"/>
<dbReference type="AlphaFoldDB" id="A0A8R2QT47"/>
<feature type="region of interest" description="Disordered" evidence="4">
    <location>
        <begin position="196"/>
        <end position="488"/>
    </location>
</feature>
<dbReference type="GO" id="GO:0000775">
    <property type="term" value="C:chromosome, centromeric region"/>
    <property type="evidence" value="ECO:0007669"/>
    <property type="project" value="InterPro"/>
</dbReference>
<dbReference type="InterPro" id="IPR011515">
    <property type="entry name" value="Shugoshin_C"/>
</dbReference>
<keyword evidence="2" id="KW-0159">Chromosome partition</keyword>
<feature type="compositionally biased region" description="Acidic residues" evidence="4">
    <location>
        <begin position="241"/>
        <end position="252"/>
    </location>
</feature>
<dbReference type="GO" id="GO:0005634">
    <property type="term" value="C:nucleus"/>
    <property type="evidence" value="ECO:0007669"/>
    <property type="project" value="InterPro"/>
</dbReference>
<evidence type="ECO:0000313" key="7">
    <source>
        <dbReference type="Proteomes" id="UP000005204"/>
    </source>
</evidence>
<dbReference type="Pfam" id="PF07557">
    <property type="entry name" value="Shugoshin_C"/>
    <property type="match status" value="1"/>
</dbReference>
<evidence type="ECO:0000256" key="4">
    <source>
        <dbReference type="SAM" id="MobiDB-lite"/>
    </source>
</evidence>
<evidence type="ECO:0000256" key="1">
    <source>
        <dbReference type="ARBA" id="ARBA00010845"/>
    </source>
</evidence>
<dbReference type="GeneID" id="101746773"/>
<dbReference type="Proteomes" id="UP000005204">
    <property type="component" value="Unassembled WGS sequence"/>
</dbReference>
<dbReference type="EnsemblMetazoa" id="XM_038010619.1">
    <property type="protein sequence ID" value="XP_037866547.1"/>
    <property type="gene ID" value="LOC101746773"/>
</dbReference>
<reference evidence="6" key="2">
    <citation type="submission" date="2022-06" db="UniProtKB">
        <authorList>
            <consortium name="EnsemblMetazoa"/>
        </authorList>
    </citation>
    <scope>IDENTIFICATION</scope>
    <source>
        <strain evidence="6">p50T (Dazao)</strain>
    </source>
</reference>
<sequence length="488" mass="54153">MANLESEIKDLKEKNNDLVQKVQYWKMTAAQRENEKLSLMKEINELRLKLSKLRSTGGLQAQNLDTAIQAASEKALAHLVRASGEIAHTIDLAKAYMRDRQELEASSPRWSVISGTPSTDKAERIHRVPPTIMGGQSIQPVVALSRTLLNTSNPRLTSRSPNQNRNVSERAVPMHMLQDVYIPLTRIDADRVLNNMETESRPHSADNSAEDLEDSTERVLDESQNMSEDEDFNATRRLDAVTEDLEPEEEMESPTHRGRPDPLEGPSWLLDGPIDKKRRTTRLPNLEPDSTTGAEGSAPPPEQLRGEKEETVGRLSCVFSPTVRRRKKATPPRARTPPHARTPPRARTPPHARTPPRALSPPHAPTQQLRYSPKPLSARKNSSSGRVLKLLVAKMRLSGDGSRAPAAPSPSGATHAALVCPLNESGSQHSRRGEEEGAGDMSETSLTSGPHTRRSDDSDSDSVVGSRSRRNRKVVTYKEKPLNRKLRR</sequence>
<reference evidence="7" key="1">
    <citation type="journal article" date="2008" name="Insect Biochem. Mol. Biol.">
        <title>The genome of a lepidopteran model insect, the silkworm Bombyx mori.</title>
        <authorList>
            <consortium name="International Silkworm Genome Consortium"/>
        </authorList>
    </citation>
    <scope>NUCLEOTIDE SEQUENCE [LARGE SCALE GENOMIC DNA]</scope>
    <source>
        <strain evidence="7">p50T</strain>
    </source>
</reference>
<evidence type="ECO:0000256" key="2">
    <source>
        <dbReference type="ARBA" id="ARBA00022829"/>
    </source>
</evidence>
<evidence type="ECO:0000256" key="3">
    <source>
        <dbReference type="SAM" id="Coils"/>
    </source>
</evidence>